<gene>
    <name evidence="1" type="ORF">SMIDD26_00716</name>
</gene>
<proteinExistence type="predicted"/>
<dbReference type="RefSeq" id="WP_061439027.1">
    <property type="nucleotide sequence ID" value="NZ_KQ970286.1"/>
</dbReference>
<name>A0A139PU08_STRMT</name>
<dbReference type="AlphaFoldDB" id="A0A139PU08"/>
<dbReference type="PATRIC" id="fig|28037.233.peg.810"/>
<reference evidence="1 2" key="1">
    <citation type="submission" date="2016-01" db="EMBL/GenBank/DDBJ databases">
        <title>Highly variable Streptococcus oralis are common among viridans streptococci isolated from primates.</title>
        <authorList>
            <person name="Denapaite D."/>
            <person name="Rieger M."/>
            <person name="Koendgen S."/>
            <person name="Brueckner R."/>
            <person name="Ochigava I."/>
            <person name="Kappeler P."/>
            <person name="Maetz-Rensing K."/>
            <person name="Leendertz F."/>
            <person name="Hakenbeck R."/>
        </authorList>
    </citation>
    <scope>NUCLEOTIDE SEQUENCE [LARGE SCALE GENOMIC DNA]</scope>
    <source>
        <strain evidence="1 2">DD26</strain>
    </source>
</reference>
<dbReference type="EMBL" id="LQOD01000137">
    <property type="protein sequence ID" value="KXT93788.1"/>
    <property type="molecule type" value="Genomic_DNA"/>
</dbReference>
<evidence type="ECO:0000313" key="2">
    <source>
        <dbReference type="Proteomes" id="UP000070458"/>
    </source>
</evidence>
<organism evidence="1 2">
    <name type="scientific">Streptococcus mitis</name>
    <dbReference type="NCBI Taxonomy" id="28037"/>
    <lineage>
        <taxon>Bacteria</taxon>
        <taxon>Bacillati</taxon>
        <taxon>Bacillota</taxon>
        <taxon>Bacilli</taxon>
        <taxon>Lactobacillales</taxon>
        <taxon>Streptococcaceae</taxon>
        <taxon>Streptococcus</taxon>
        <taxon>Streptococcus mitis group</taxon>
    </lineage>
</organism>
<accession>A0A139PU08</accession>
<dbReference type="OrthoDB" id="1850874at2"/>
<comment type="caution">
    <text evidence="1">The sequence shown here is derived from an EMBL/GenBank/DDBJ whole genome shotgun (WGS) entry which is preliminary data.</text>
</comment>
<protein>
    <submittedName>
        <fullName evidence="1">Phage protein</fullName>
    </submittedName>
</protein>
<dbReference type="Proteomes" id="UP000070458">
    <property type="component" value="Unassembled WGS sequence"/>
</dbReference>
<sequence>MSGYDDSDVQEFLKRLERAQAIIDSEFMQAAKDIGLAFLKEVKERTPKGLTGKLNQSWKMEVTKNGNVYEVIAFNPMEYASFVESGHRQQVGRYVPAIGKRLVNPWVEGRFMMRLTEEQIKQKIPQIAQQIEERLKEELGGL</sequence>
<dbReference type="InterPro" id="IPR010064">
    <property type="entry name" value="HK97-gp10_tail"/>
</dbReference>
<evidence type="ECO:0000313" key="1">
    <source>
        <dbReference type="EMBL" id="KXT93788.1"/>
    </source>
</evidence>
<dbReference type="Pfam" id="PF04883">
    <property type="entry name" value="HK97-gp10_like"/>
    <property type="match status" value="1"/>
</dbReference>